<organism evidence="1 2">
    <name type="scientific">Albula glossodonta</name>
    <name type="common">roundjaw bonefish</name>
    <dbReference type="NCBI Taxonomy" id="121402"/>
    <lineage>
        <taxon>Eukaryota</taxon>
        <taxon>Metazoa</taxon>
        <taxon>Chordata</taxon>
        <taxon>Craniata</taxon>
        <taxon>Vertebrata</taxon>
        <taxon>Euteleostomi</taxon>
        <taxon>Actinopterygii</taxon>
        <taxon>Neopterygii</taxon>
        <taxon>Teleostei</taxon>
        <taxon>Albuliformes</taxon>
        <taxon>Albulidae</taxon>
        <taxon>Albula</taxon>
    </lineage>
</organism>
<evidence type="ECO:0000313" key="1">
    <source>
        <dbReference type="EMBL" id="KAG9334079.1"/>
    </source>
</evidence>
<dbReference type="EMBL" id="JAFBMS010000164">
    <property type="protein sequence ID" value="KAG9334079.1"/>
    <property type="molecule type" value="Genomic_DNA"/>
</dbReference>
<dbReference type="Proteomes" id="UP000824540">
    <property type="component" value="Unassembled WGS sequence"/>
</dbReference>
<gene>
    <name evidence="1" type="ORF">JZ751_009171</name>
</gene>
<accession>A0A8T2N0Q8</accession>
<protein>
    <submittedName>
        <fullName evidence="1">Uncharacterized protein</fullName>
    </submittedName>
</protein>
<keyword evidence="2" id="KW-1185">Reference proteome</keyword>
<name>A0A8T2N0Q8_9TELE</name>
<comment type="caution">
    <text evidence="1">The sequence shown here is derived from an EMBL/GenBank/DDBJ whole genome shotgun (WGS) entry which is preliminary data.</text>
</comment>
<dbReference type="AlphaFoldDB" id="A0A8T2N0Q8"/>
<reference evidence="1" key="1">
    <citation type="thesis" date="2021" institute="BYU ScholarsArchive" country="Provo, UT, USA">
        <title>Applications of and Algorithms for Genome Assembly and Genomic Analyses with an Emphasis on Marine Teleosts.</title>
        <authorList>
            <person name="Pickett B.D."/>
        </authorList>
    </citation>
    <scope>NUCLEOTIDE SEQUENCE</scope>
    <source>
        <strain evidence="1">HI-2016</strain>
    </source>
</reference>
<evidence type="ECO:0000313" key="2">
    <source>
        <dbReference type="Proteomes" id="UP000824540"/>
    </source>
</evidence>
<sequence>MARLGGNNAVDEVDRCPDTRKYLFCDDKTDRSRRCNGLRFLLVQRPSSVLGRAQNLLERSGPQCGACRDLP</sequence>
<proteinExistence type="predicted"/>